<proteinExistence type="predicted"/>
<gene>
    <name evidence="1" type="ORF">SAMN02745117_01073</name>
</gene>
<reference evidence="1 2" key="1">
    <citation type="submission" date="2016-11" db="EMBL/GenBank/DDBJ databases">
        <authorList>
            <person name="Jaros S."/>
            <person name="Januszkiewicz K."/>
            <person name="Wedrychowicz H."/>
        </authorList>
    </citation>
    <scope>NUCLEOTIDE SEQUENCE [LARGE SCALE GENOMIC DNA]</scope>
    <source>
        <strain evidence="1 2">DSM 16112</strain>
    </source>
</reference>
<organism evidence="1 2">
    <name type="scientific">Lampropedia hyalina DSM 16112</name>
    <dbReference type="NCBI Taxonomy" id="1122156"/>
    <lineage>
        <taxon>Bacteria</taxon>
        <taxon>Pseudomonadati</taxon>
        <taxon>Pseudomonadota</taxon>
        <taxon>Betaproteobacteria</taxon>
        <taxon>Burkholderiales</taxon>
        <taxon>Comamonadaceae</taxon>
        <taxon>Lampropedia</taxon>
    </lineage>
</organism>
<evidence type="ECO:0000313" key="2">
    <source>
        <dbReference type="Proteomes" id="UP000184327"/>
    </source>
</evidence>
<dbReference type="InterPro" id="IPR016750">
    <property type="entry name" value="Aceto_COase_bsu/gsu"/>
</dbReference>
<evidence type="ECO:0000313" key="1">
    <source>
        <dbReference type="EMBL" id="SHE93369.1"/>
    </source>
</evidence>
<protein>
    <submittedName>
        <fullName evidence="1">Acetone carboxylase gamma subunit</fullName>
    </submittedName>
</protein>
<keyword evidence="2" id="KW-1185">Reference proteome</keyword>
<dbReference type="EMBL" id="FQUZ01000009">
    <property type="protein sequence ID" value="SHE93369.1"/>
    <property type="molecule type" value="Genomic_DNA"/>
</dbReference>
<sequence>MKVPMTEYLRLDLDAEQWECRVCNHTIGSAHRSYKEGMLVYNRNPQEIHPPVIDAQKYRYTFSPDPEWVRILEYYCPCCATMVEAEYATPGHPPLYDMEVNLPALRQQWQARGQVPATAAGPAVELREEHRH</sequence>
<dbReference type="RefSeq" id="WP_200796690.1">
    <property type="nucleotide sequence ID" value="NZ_FQUZ01000009.1"/>
</dbReference>
<dbReference type="STRING" id="1122156.SAMN02745117_01073"/>
<name>A0A1M4XIP0_9BURK</name>
<dbReference type="Proteomes" id="UP000184327">
    <property type="component" value="Unassembled WGS sequence"/>
</dbReference>
<dbReference type="Pfam" id="PF08882">
    <property type="entry name" value="Acetone_carb_G"/>
    <property type="match status" value="1"/>
</dbReference>
<accession>A0A1M4XIP0</accession>
<dbReference type="AlphaFoldDB" id="A0A1M4XIP0"/>